<evidence type="ECO:0000313" key="7">
    <source>
        <dbReference type="EMBL" id="KAK4765943.1"/>
    </source>
</evidence>
<dbReference type="AlphaFoldDB" id="A0AAN7KBT1"/>
<keyword evidence="6" id="KW-1133">Transmembrane helix</keyword>
<gene>
    <name evidence="7" type="ORF">SAY87_007585</name>
</gene>
<comment type="similarity">
    <text evidence="2">Belongs to the ycf33 family.</text>
</comment>
<feature type="compositionally biased region" description="Polar residues" evidence="5">
    <location>
        <begin position="67"/>
        <end position="88"/>
    </location>
</feature>
<dbReference type="GO" id="GO:0009536">
    <property type="term" value="C:plastid"/>
    <property type="evidence" value="ECO:0007669"/>
    <property type="project" value="UniProtKB-SubCell"/>
</dbReference>
<feature type="transmembrane region" description="Helical" evidence="6">
    <location>
        <begin position="144"/>
        <end position="167"/>
    </location>
</feature>
<keyword evidence="4" id="KW-0934">Plastid</keyword>
<keyword evidence="6" id="KW-0472">Membrane</keyword>
<name>A0AAN7KBT1_9MYRT</name>
<proteinExistence type="inferred from homology"/>
<feature type="transmembrane region" description="Helical" evidence="6">
    <location>
        <begin position="93"/>
        <end position="116"/>
    </location>
</feature>
<evidence type="ECO:0000256" key="1">
    <source>
        <dbReference type="ARBA" id="ARBA00004474"/>
    </source>
</evidence>
<dbReference type="InterPro" id="IPR008470">
    <property type="entry name" value="Uncharacterised_Ycf33"/>
</dbReference>
<comment type="subcellular location">
    <subcellularLocation>
        <location evidence="1">Plastid</location>
    </subcellularLocation>
</comment>
<evidence type="ECO:0000256" key="6">
    <source>
        <dbReference type="SAM" id="Phobius"/>
    </source>
</evidence>
<dbReference type="PANTHER" id="PTHR36049:SF3">
    <property type="match status" value="1"/>
</dbReference>
<protein>
    <recommendedName>
        <fullName evidence="3">Uncharacterized protein ycf33</fullName>
    </recommendedName>
</protein>
<keyword evidence="8" id="KW-1185">Reference proteome</keyword>
<accession>A0AAN7KBT1</accession>
<dbReference type="EMBL" id="JAXIOK010000007">
    <property type="protein sequence ID" value="KAK4765943.1"/>
    <property type="molecule type" value="Genomic_DNA"/>
</dbReference>
<sequence>MKGLSLQLQLQVQHSSLFRHLNKHRSNFFFNSKTSTPIFRSPSPLSLTSSAAADPFPRRVVAPPFSTEKTTQPVKDSEENNNGQGSTTARDRYLRAVTLGAVTVGVAAFMLGSTAAGDHHSRAMALGPEGPLMEEEFWDNVRRYALYALTVSTGAIYTILLPIIELLKNPISAVLLLLILGGSFYIIAQVLSAMIGVTDFSYDYGY</sequence>
<dbReference type="PANTHER" id="PTHR36049">
    <property type="entry name" value="TRANSMEMBRANE PROTEIN"/>
    <property type="match status" value="1"/>
</dbReference>
<evidence type="ECO:0000256" key="4">
    <source>
        <dbReference type="ARBA" id="ARBA00022640"/>
    </source>
</evidence>
<evidence type="ECO:0000256" key="2">
    <source>
        <dbReference type="ARBA" id="ARBA00010985"/>
    </source>
</evidence>
<reference evidence="7 8" key="1">
    <citation type="journal article" date="2023" name="Hortic Res">
        <title>Pangenome of water caltrop reveals structural variations and asymmetric subgenome divergence after allopolyploidization.</title>
        <authorList>
            <person name="Zhang X."/>
            <person name="Chen Y."/>
            <person name="Wang L."/>
            <person name="Yuan Y."/>
            <person name="Fang M."/>
            <person name="Shi L."/>
            <person name="Lu R."/>
            <person name="Comes H.P."/>
            <person name="Ma Y."/>
            <person name="Chen Y."/>
            <person name="Huang G."/>
            <person name="Zhou Y."/>
            <person name="Zheng Z."/>
            <person name="Qiu Y."/>
        </authorList>
    </citation>
    <scope>NUCLEOTIDE SEQUENCE [LARGE SCALE GENOMIC DNA]</scope>
    <source>
        <tissue evidence="7">Roots</tissue>
    </source>
</reference>
<dbReference type="Pfam" id="PF05421">
    <property type="entry name" value="DUF751"/>
    <property type="match status" value="1"/>
</dbReference>
<feature type="transmembrane region" description="Helical" evidence="6">
    <location>
        <begin position="174"/>
        <end position="197"/>
    </location>
</feature>
<dbReference type="Proteomes" id="UP001345219">
    <property type="component" value="Chromosome 7"/>
</dbReference>
<keyword evidence="6" id="KW-0812">Transmembrane</keyword>
<comment type="caution">
    <text evidence="7">The sequence shown here is derived from an EMBL/GenBank/DDBJ whole genome shotgun (WGS) entry which is preliminary data.</text>
</comment>
<feature type="region of interest" description="Disordered" evidence="5">
    <location>
        <begin position="58"/>
        <end position="89"/>
    </location>
</feature>
<evidence type="ECO:0000313" key="8">
    <source>
        <dbReference type="Proteomes" id="UP001345219"/>
    </source>
</evidence>
<evidence type="ECO:0000256" key="5">
    <source>
        <dbReference type="SAM" id="MobiDB-lite"/>
    </source>
</evidence>
<organism evidence="7 8">
    <name type="scientific">Trapa incisa</name>
    <dbReference type="NCBI Taxonomy" id="236973"/>
    <lineage>
        <taxon>Eukaryota</taxon>
        <taxon>Viridiplantae</taxon>
        <taxon>Streptophyta</taxon>
        <taxon>Embryophyta</taxon>
        <taxon>Tracheophyta</taxon>
        <taxon>Spermatophyta</taxon>
        <taxon>Magnoliopsida</taxon>
        <taxon>eudicotyledons</taxon>
        <taxon>Gunneridae</taxon>
        <taxon>Pentapetalae</taxon>
        <taxon>rosids</taxon>
        <taxon>malvids</taxon>
        <taxon>Myrtales</taxon>
        <taxon>Lythraceae</taxon>
        <taxon>Trapa</taxon>
    </lineage>
</organism>
<evidence type="ECO:0000256" key="3">
    <source>
        <dbReference type="ARBA" id="ARBA00021584"/>
    </source>
</evidence>